<dbReference type="Gene3D" id="1.20.120.530">
    <property type="entry name" value="GntR ligand-binding domain-like"/>
    <property type="match status" value="1"/>
</dbReference>
<evidence type="ECO:0000259" key="5">
    <source>
        <dbReference type="PROSITE" id="PS50949"/>
    </source>
</evidence>
<protein>
    <submittedName>
        <fullName evidence="6">FadR family transcriptional regulator</fullName>
    </submittedName>
</protein>
<dbReference type="InterPro" id="IPR011711">
    <property type="entry name" value="GntR_C"/>
</dbReference>
<evidence type="ECO:0000256" key="3">
    <source>
        <dbReference type="ARBA" id="ARBA00023163"/>
    </source>
</evidence>
<organism evidence="6 7">
    <name type="scientific">Kineosporia babensis</name>
    <dbReference type="NCBI Taxonomy" id="499548"/>
    <lineage>
        <taxon>Bacteria</taxon>
        <taxon>Bacillati</taxon>
        <taxon>Actinomycetota</taxon>
        <taxon>Actinomycetes</taxon>
        <taxon>Kineosporiales</taxon>
        <taxon>Kineosporiaceae</taxon>
        <taxon>Kineosporia</taxon>
    </lineage>
</organism>
<name>A0A9X1NA44_9ACTN</name>
<accession>A0A9X1NA44</accession>
<dbReference type="Pfam" id="PF07729">
    <property type="entry name" value="FCD"/>
    <property type="match status" value="1"/>
</dbReference>
<keyword evidence="2" id="KW-0238">DNA-binding</keyword>
<dbReference type="EMBL" id="JAJOMB010000004">
    <property type="protein sequence ID" value="MCD5311167.1"/>
    <property type="molecule type" value="Genomic_DNA"/>
</dbReference>
<dbReference type="PANTHER" id="PTHR43537">
    <property type="entry name" value="TRANSCRIPTIONAL REGULATOR, GNTR FAMILY"/>
    <property type="match status" value="1"/>
</dbReference>
<feature type="compositionally biased region" description="Low complexity" evidence="4">
    <location>
        <begin position="1"/>
        <end position="15"/>
    </location>
</feature>
<evidence type="ECO:0000313" key="7">
    <source>
        <dbReference type="Proteomes" id="UP001138997"/>
    </source>
</evidence>
<dbReference type="Proteomes" id="UP001138997">
    <property type="component" value="Unassembled WGS sequence"/>
</dbReference>
<proteinExistence type="predicted"/>
<dbReference type="SMART" id="SM00895">
    <property type="entry name" value="FCD"/>
    <property type="match status" value="1"/>
</dbReference>
<gene>
    <name evidence="6" type="ORF">LR394_09680</name>
</gene>
<dbReference type="RefSeq" id="WP_231440345.1">
    <property type="nucleotide sequence ID" value="NZ_JAJOMB010000004.1"/>
</dbReference>
<keyword evidence="7" id="KW-1185">Reference proteome</keyword>
<dbReference type="InterPro" id="IPR000524">
    <property type="entry name" value="Tscrpt_reg_HTH_GntR"/>
</dbReference>
<evidence type="ECO:0000256" key="2">
    <source>
        <dbReference type="ARBA" id="ARBA00023125"/>
    </source>
</evidence>
<evidence type="ECO:0000313" key="6">
    <source>
        <dbReference type="EMBL" id="MCD5311167.1"/>
    </source>
</evidence>
<dbReference type="PRINTS" id="PR00035">
    <property type="entry name" value="HTHGNTR"/>
</dbReference>
<dbReference type="SMART" id="SM00345">
    <property type="entry name" value="HTH_GNTR"/>
    <property type="match status" value="1"/>
</dbReference>
<sequence length="266" mass="28884">MSTPPDSPADAPADSLAERGGRRPVPASALGLPPTGPVLIRGSVGSEISAHLEKLIAVGELRPGDRLPSERELAATWNVSRASLREAMHELEAKHLLERRPGRGTTVLPAPERVQTLYSQLSDAEHQLRDVAELRESIEPRLAELAAVRATKANLIELENVLQQSMADVSPEESLRLDLEFHMLLAVASQNPLMSAINTVVGSWTSATRVLSHSTRYAREVSYLGHRSIIEAVRASDGPAAHRAMTRHLADVAALTRDEFDTSRGE</sequence>
<dbReference type="AlphaFoldDB" id="A0A9X1NA44"/>
<dbReference type="InterPro" id="IPR036390">
    <property type="entry name" value="WH_DNA-bd_sf"/>
</dbReference>
<keyword evidence="1" id="KW-0805">Transcription regulation</keyword>
<dbReference type="GO" id="GO:0003677">
    <property type="term" value="F:DNA binding"/>
    <property type="evidence" value="ECO:0007669"/>
    <property type="project" value="UniProtKB-KW"/>
</dbReference>
<dbReference type="SUPFAM" id="SSF48008">
    <property type="entry name" value="GntR ligand-binding domain-like"/>
    <property type="match status" value="1"/>
</dbReference>
<dbReference type="Gene3D" id="1.10.10.10">
    <property type="entry name" value="Winged helix-like DNA-binding domain superfamily/Winged helix DNA-binding domain"/>
    <property type="match status" value="1"/>
</dbReference>
<dbReference type="PANTHER" id="PTHR43537:SF24">
    <property type="entry name" value="GLUCONATE OPERON TRANSCRIPTIONAL REPRESSOR"/>
    <property type="match status" value="1"/>
</dbReference>
<evidence type="ECO:0000256" key="4">
    <source>
        <dbReference type="SAM" id="MobiDB-lite"/>
    </source>
</evidence>
<dbReference type="GO" id="GO:0003700">
    <property type="term" value="F:DNA-binding transcription factor activity"/>
    <property type="evidence" value="ECO:0007669"/>
    <property type="project" value="InterPro"/>
</dbReference>
<comment type="caution">
    <text evidence="6">The sequence shown here is derived from an EMBL/GenBank/DDBJ whole genome shotgun (WGS) entry which is preliminary data.</text>
</comment>
<evidence type="ECO:0000256" key="1">
    <source>
        <dbReference type="ARBA" id="ARBA00023015"/>
    </source>
</evidence>
<reference evidence="6" key="1">
    <citation type="submission" date="2021-11" db="EMBL/GenBank/DDBJ databases">
        <title>Streptomyces corallinus and Kineosporia corallina sp. nov., two new coral-derived marine actinobacteria.</title>
        <authorList>
            <person name="Buangrab K."/>
            <person name="Sutthacheep M."/>
            <person name="Yeemin T."/>
            <person name="Harunari E."/>
            <person name="Igarashi Y."/>
            <person name="Sripreechasak P."/>
            <person name="Kanchanasin P."/>
            <person name="Tanasupawat S."/>
            <person name="Phongsopitanun W."/>
        </authorList>
    </citation>
    <scope>NUCLEOTIDE SEQUENCE</scope>
    <source>
        <strain evidence="6">JCM 31032</strain>
    </source>
</reference>
<dbReference type="Pfam" id="PF00392">
    <property type="entry name" value="GntR"/>
    <property type="match status" value="1"/>
</dbReference>
<dbReference type="CDD" id="cd07377">
    <property type="entry name" value="WHTH_GntR"/>
    <property type="match status" value="1"/>
</dbReference>
<dbReference type="SUPFAM" id="SSF46785">
    <property type="entry name" value="Winged helix' DNA-binding domain"/>
    <property type="match status" value="1"/>
</dbReference>
<dbReference type="InterPro" id="IPR036388">
    <property type="entry name" value="WH-like_DNA-bd_sf"/>
</dbReference>
<keyword evidence="3" id="KW-0804">Transcription</keyword>
<feature type="domain" description="HTH gntR-type" evidence="5">
    <location>
        <begin position="42"/>
        <end position="110"/>
    </location>
</feature>
<feature type="region of interest" description="Disordered" evidence="4">
    <location>
        <begin position="1"/>
        <end position="34"/>
    </location>
</feature>
<dbReference type="InterPro" id="IPR008920">
    <property type="entry name" value="TF_FadR/GntR_C"/>
</dbReference>
<dbReference type="PROSITE" id="PS50949">
    <property type="entry name" value="HTH_GNTR"/>
    <property type="match status" value="1"/>
</dbReference>